<evidence type="ECO:0000313" key="4">
    <source>
        <dbReference type="EMBL" id="SMD42149.1"/>
    </source>
</evidence>
<dbReference type="GO" id="GO:0016746">
    <property type="term" value="F:acyltransferase activity"/>
    <property type="evidence" value="ECO:0007669"/>
    <property type="project" value="UniProtKB-KW"/>
</dbReference>
<sequence length="238" mass="25874">MGNFLGKTISKLTGNNLRDRFGPEWDSFSTFGVLIRMGIWWIRGFFVRMRFGSTKGLFLIGKRVTIRQASFIHVGKNFIAQDNCEINGLSQKGLVFGDKVTVGSYAIIRPTNLYGGEAGVGLKIGNNSSIGPYSYIGCSGYIEIGDNVMMSPRVSIYSENHNFSNPEIPMIEQGVTRSFVKIEDDCWIAANSVILAGVTIGKGSVIAAGSIVTKDVPLYSIVAGNPAKVIKSRTDKQS</sequence>
<evidence type="ECO:0000256" key="3">
    <source>
        <dbReference type="ARBA" id="ARBA00023315"/>
    </source>
</evidence>
<dbReference type="CDD" id="cd04647">
    <property type="entry name" value="LbH_MAT_like"/>
    <property type="match status" value="1"/>
</dbReference>
<proteinExistence type="predicted"/>
<keyword evidence="1 4" id="KW-0808">Transferase</keyword>
<accession>A0A1W2GZR5</accession>
<dbReference type="PANTHER" id="PTHR23416">
    <property type="entry name" value="SIALIC ACID SYNTHASE-RELATED"/>
    <property type="match status" value="1"/>
</dbReference>
<dbReference type="OrthoDB" id="9814490at2"/>
<evidence type="ECO:0000256" key="2">
    <source>
        <dbReference type="ARBA" id="ARBA00022737"/>
    </source>
</evidence>
<keyword evidence="3" id="KW-0012">Acyltransferase</keyword>
<dbReference type="STRING" id="758820.SAMN00777080_0686"/>
<dbReference type="InterPro" id="IPR011004">
    <property type="entry name" value="Trimer_LpxA-like_sf"/>
</dbReference>
<dbReference type="InterPro" id="IPR018357">
    <property type="entry name" value="Hexapep_transf_CS"/>
</dbReference>
<dbReference type="InterPro" id="IPR001451">
    <property type="entry name" value="Hexapep"/>
</dbReference>
<dbReference type="Gene3D" id="2.160.10.10">
    <property type="entry name" value="Hexapeptide repeat proteins"/>
    <property type="match status" value="1"/>
</dbReference>
<dbReference type="RefSeq" id="WP_084118983.1">
    <property type="nucleotide sequence ID" value="NZ_LT838813.1"/>
</dbReference>
<dbReference type="AlphaFoldDB" id="A0A1W2GZR5"/>
<evidence type="ECO:0000256" key="1">
    <source>
        <dbReference type="ARBA" id="ARBA00022679"/>
    </source>
</evidence>
<dbReference type="SUPFAM" id="SSF51161">
    <property type="entry name" value="Trimeric LpxA-like enzymes"/>
    <property type="match status" value="2"/>
</dbReference>
<dbReference type="PROSITE" id="PS00101">
    <property type="entry name" value="HEXAPEP_TRANSFERASES"/>
    <property type="match status" value="1"/>
</dbReference>
<name>A0A1W2GZR5_9BACT</name>
<evidence type="ECO:0000313" key="5">
    <source>
        <dbReference type="Proteomes" id="UP000192333"/>
    </source>
</evidence>
<protein>
    <submittedName>
        <fullName evidence="4">Acetyltransferase (Isoleucine patch superfamily)</fullName>
    </submittedName>
</protein>
<dbReference type="Proteomes" id="UP000192333">
    <property type="component" value="Chromosome I"/>
</dbReference>
<dbReference type="Pfam" id="PF00132">
    <property type="entry name" value="Hexapep"/>
    <property type="match status" value="1"/>
</dbReference>
<organism evidence="4 5">
    <name type="scientific">Aquiflexum balticum DSM 16537</name>
    <dbReference type="NCBI Taxonomy" id="758820"/>
    <lineage>
        <taxon>Bacteria</taxon>
        <taxon>Pseudomonadati</taxon>
        <taxon>Bacteroidota</taxon>
        <taxon>Cytophagia</taxon>
        <taxon>Cytophagales</taxon>
        <taxon>Cyclobacteriaceae</taxon>
        <taxon>Aquiflexum</taxon>
    </lineage>
</organism>
<reference evidence="5" key="1">
    <citation type="submission" date="2017-04" db="EMBL/GenBank/DDBJ databases">
        <authorList>
            <person name="Varghese N."/>
            <person name="Submissions S."/>
        </authorList>
    </citation>
    <scope>NUCLEOTIDE SEQUENCE [LARGE SCALE GENOMIC DNA]</scope>
    <source>
        <strain evidence="5">DSM 16537</strain>
    </source>
</reference>
<dbReference type="InterPro" id="IPR051159">
    <property type="entry name" value="Hexapeptide_acetyltransf"/>
</dbReference>
<gene>
    <name evidence="4" type="ORF">SAMN00777080_0686</name>
</gene>
<dbReference type="EMBL" id="LT838813">
    <property type="protein sequence ID" value="SMD42149.1"/>
    <property type="molecule type" value="Genomic_DNA"/>
</dbReference>
<keyword evidence="2" id="KW-0677">Repeat</keyword>
<keyword evidence="5" id="KW-1185">Reference proteome</keyword>